<dbReference type="GO" id="GO:0000160">
    <property type="term" value="P:phosphorelay signal transduction system"/>
    <property type="evidence" value="ECO:0007669"/>
    <property type="project" value="InterPro"/>
</dbReference>
<proteinExistence type="predicted"/>
<dbReference type="InterPro" id="IPR011006">
    <property type="entry name" value="CheY-like_superfamily"/>
</dbReference>
<dbReference type="PROSITE" id="PS50110">
    <property type="entry name" value="RESPONSE_REGULATORY"/>
    <property type="match status" value="1"/>
</dbReference>
<keyword evidence="4" id="KW-1185">Reference proteome</keyword>
<name>A0A0C4Y2G1_9BURK</name>
<dbReference type="Gene3D" id="3.40.50.2300">
    <property type="match status" value="1"/>
</dbReference>
<dbReference type="EMBL" id="CP010536">
    <property type="protein sequence ID" value="AJG19327.1"/>
    <property type="molecule type" value="Genomic_DNA"/>
</dbReference>
<dbReference type="SMART" id="SM00448">
    <property type="entry name" value="REC"/>
    <property type="match status" value="1"/>
</dbReference>
<sequence>MPDKDLLFSDITISLRFFPPAAAQAILDCMAPMTLPERLTVLLLEDSALIGARQAMMLRSIKDVELLALAREPRAALLAAQILLPDIVILSLSRYGGSGLCALRGLRRMRRQATVVVLSNCPAPPMRSACLRAGASYFFDKTMEFDALRSTMLRLAAEKITARAAAPEHTAA</sequence>
<accession>A0A0C4Y2G1</accession>
<protein>
    <submittedName>
        <fullName evidence="3">CheY-like receiver protein</fullName>
    </submittedName>
</protein>
<dbReference type="Proteomes" id="UP000031843">
    <property type="component" value="Chromosome main"/>
</dbReference>
<evidence type="ECO:0000259" key="2">
    <source>
        <dbReference type="PROSITE" id="PS50110"/>
    </source>
</evidence>
<dbReference type="AlphaFoldDB" id="A0A0C4Y2G1"/>
<dbReference type="KEGG" id="cbw:RR42_m1932"/>
<feature type="domain" description="Response regulatory" evidence="2">
    <location>
        <begin position="40"/>
        <end position="156"/>
    </location>
</feature>
<dbReference type="OrthoDB" id="8968044at2"/>
<evidence type="ECO:0000313" key="3">
    <source>
        <dbReference type="EMBL" id="AJG19327.1"/>
    </source>
</evidence>
<evidence type="ECO:0000256" key="1">
    <source>
        <dbReference type="PROSITE-ProRule" id="PRU00169"/>
    </source>
</evidence>
<dbReference type="InterPro" id="IPR001789">
    <property type="entry name" value="Sig_transdc_resp-reg_receiver"/>
</dbReference>
<comment type="caution">
    <text evidence="1">Lacks conserved residue(s) required for the propagation of feature annotation.</text>
</comment>
<organism evidence="3 4">
    <name type="scientific">Cupriavidus basilensis</name>
    <dbReference type="NCBI Taxonomy" id="68895"/>
    <lineage>
        <taxon>Bacteria</taxon>
        <taxon>Pseudomonadati</taxon>
        <taxon>Pseudomonadota</taxon>
        <taxon>Betaproteobacteria</taxon>
        <taxon>Burkholderiales</taxon>
        <taxon>Burkholderiaceae</taxon>
        <taxon>Cupriavidus</taxon>
    </lineage>
</organism>
<reference evidence="3 4" key="1">
    <citation type="journal article" date="2015" name="Genome Announc.">
        <title>Complete Genome Sequence of Cupriavidus basilensis 4G11, Isolated from the Oak Ridge Field Research Center Site.</title>
        <authorList>
            <person name="Ray J."/>
            <person name="Waters R.J."/>
            <person name="Skerker J.M."/>
            <person name="Kuehl J.V."/>
            <person name="Price M.N."/>
            <person name="Huang J."/>
            <person name="Chakraborty R."/>
            <person name="Arkin A.P."/>
            <person name="Deutschbauer A."/>
        </authorList>
    </citation>
    <scope>NUCLEOTIDE SEQUENCE [LARGE SCALE GENOMIC DNA]</scope>
    <source>
        <strain evidence="3">4G11</strain>
    </source>
</reference>
<dbReference type="SUPFAM" id="SSF52172">
    <property type="entry name" value="CheY-like"/>
    <property type="match status" value="1"/>
</dbReference>
<dbReference type="RefSeq" id="WP_052494554.1">
    <property type="nucleotide sequence ID" value="NZ_CP010536.1"/>
</dbReference>
<gene>
    <name evidence="3" type="ORF">RR42_m1932</name>
</gene>
<dbReference type="Pfam" id="PF00072">
    <property type="entry name" value="Response_reg"/>
    <property type="match status" value="1"/>
</dbReference>
<dbReference type="STRING" id="68895.RR42_m1932"/>
<evidence type="ECO:0000313" key="4">
    <source>
        <dbReference type="Proteomes" id="UP000031843"/>
    </source>
</evidence>